<keyword evidence="4 8" id="KW-1003">Cell membrane</keyword>
<dbReference type="Pfam" id="PF04535">
    <property type="entry name" value="CASP_dom"/>
    <property type="match status" value="1"/>
</dbReference>
<dbReference type="NCBIfam" id="TIGR01569">
    <property type="entry name" value="A_tha_TIGR01569"/>
    <property type="match status" value="1"/>
</dbReference>
<evidence type="ECO:0000259" key="9">
    <source>
        <dbReference type="Pfam" id="PF04535"/>
    </source>
</evidence>
<gene>
    <name evidence="11" type="primary">LOC120281166</name>
</gene>
<comment type="subcellular location">
    <subcellularLocation>
        <location evidence="1 8">Cell membrane</location>
        <topology evidence="1 8">Multi-pass membrane protein</topology>
    </subcellularLocation>
</comment>
<keyword evidence="10" id="KW-1185">Reference proteome</keyword>
<organism evidence="10 11">
    <name type="scientific">Dioscorea cayennensis subsp. rotundata</name>
    <name type="common">White Guinea yam</name>
    <name type="synonym">Dioscorea rotundata</name>
    <dbReference type="NCBI Taxonomy" id="55577"/>
    <lineage>
        <taxon>Eukaryota</taxon>
        <taxon>Viridiplantae</taxon>
        <taxon>Streptophyta</taxon>
        <taxon>Embryophyta</taxon>
        <taxon>Tracheophyta</taxon>
        <taxon>Spermatophyta</taxon>
        <taxon>Magnoliopsida</taxon>
        <taxon>Liliopsida</taxon>
        <taxon>Dioscoreales</taxon>
        <taxon>Dioscoreaceae</taxon>
        <taxon>Dioscorea</taxon>
    </lineage>
</organism>
<dbReference type="GeneID" id="120281166"/>
<comment type="caution">
    <text evidence="8">Lacks conserved residue(s) required for the propagation of feature annotation.</text>
</comment>
<evidence type="ECO:0000256" key="2">
    <source>
        <dbReference type="ARBA" id="ARBA00007651"/>
    </source>
</evidence>
<comment type="similarity">
    <text evidence="2 8">Belongs to the Casparian strip membrane proteins (CASP) family.</text>
</comment>
<keyword evidence="7 8" id="KW-0472">Membrane</keyword>
<dbReference type="Proteomes" id="UP001515500">
    <property type="component" value="Chromosome 17"/>
</dbReference>
<proteinExistence type="inferred from homology"/>
<evidence type="ECO:0000256" key="3">
    <source>
        <dbReference type="ARBA" id="ARBA00011489"/>
    </source>
</evidence>
<evidence type="ECO:0000256" key="7">
    <source>
        <dbReference type="ARBA" id="ARBA00023136"/>
    </source>
</evidence>
<dbReference type="PANTHER" id="PTHR36488">
    <property type="entry name" value="CASP-LIKE PROTEIN 1U1"/>
    <property type="match status" value="1"/>
</dbReference>
<feature type="domain" description="Casparian strip membrane protein" evidence="9">
    <location>
        <begin position="4"/>
        <end position="141"/>
    </location>
</feature>
<feature type="transmembrane region" description="Helical" evidence="8">
    <location>
        <begin position="86"/>
        <end position="105"/>
    </location>
</feature>
<reference evidence="11" key="1">
    <citation type="submission" date="2025-08" db="UniProtKB">
        <authorList>
            <consortium name="RefSeq"/>
        </authorList>
    </citation>
    <scope>IDENTIFICATION</scope>
</reference>
<accession>A0AB40CX93</accession>
<name>A0AB40CX93_DIOCR</name>
<feature type="transmembrane region" description="Helical" evidence="8">
    <location>
        <begin position="53"/>
        <end position="74"/>
    </location>
</feature>
<evidence type="ECO:0000256" key="6">
    <source>
        <dbReference type="ARBA" id="ARBA00022989"/>
    </source>
</evidence>
<dbReference type="InterPro" id="IPR006459">
    <property type="entry name" value="CASP/CASPL"/>
</dbReference>
<dbReference type="RefSeq" id="XP_039144002.1">
    <property type="nucleotide sequence ID" value="XM_039288068.1"/>
</dbReference>
<comment type="subunit">
    <text evidence="3 8">Homodimer and heterodimers.</text>
</comment>
<sequence length="155" mass="16715">MANCRSGQAFIRALAAIATLTAALLMGLTQHTVDFGVISMHASYKSSIAFEFFMYGNAIASGYSLFSLLLMAFLGNSYFMHMLDMMAMGGVMGIATGAAAIGYVGKYGNNKIGWGQVCPYLGNYCNKMMYSFGASYLGFILLFIVSLFSAIRKSN</sequence>
<dbReference type="PANTHER" id="PTHR36488:SF8">
    <property type="entry name" value="CASP-LIKE PROTEIN 1U1"/>
    <property type="match status" value="1"/>
</dbReference>
<dbReference type="AlphaFoldDB" id="A0AB40CX93"/>
<keyword evidence="5 8" id="KW-0812">Transmembrane</keyword>
<feature type="transmembrane region" description="Helical" evidence="8">
    <location>
        <begin position="129"/>
        <end position="151"/>
    </location>
</feature>
<evidence type="ECO:0000313" key="10">
    <source>
        <dbReference type="Proteomes" id="UP001515500"/>
    </source>
</evidence>
<keyword evidence="6 8" id="KW-1133">Transmembrane helix</keyword>
<evidence type="ECO:0000256" key="5">
    <source>
        <dbReference type="ARBA" id="ARBA00022692"/>
    </source>
</evidence>
<dbReference type="InterPro" id="IPR006702">
    <property type="entry name" value="CASP_dom"/>
</dbReference>
<evidence type="ECO:0000256" key="4">
    <source>
        <dbReference type="ARBA" id="ARBA00022475"/>
    </source>
</evidence>
<dbReference type="GO" id="GO:0005886">
    <property type="term" value="C:plasma membrane"/>
    <property type="evidence" value="ECO:0007669"/>
    <property type="project" value="UniProtKB-SubCell"/>
</dbReference>
<evidence type="ECO:0000256" key="8">
    <source>
        <dbReference type="RuleBase" id="RU361233"/>
    </source>
</evidence>
<evidence type="ECO:0000256" key="1">
    <source>
        <dbReference type="ARBA" id="ARBA00004651"/>
    </source>
</evidence>
<evidence type="ECO:0000313" key="11">
    <source>
        <dbReference type="RefSeq" id="XP_039144002.1"/>
    </source>
</evidence>
<protein>
    <recommendedName>
        <fullName evidence="8">CASP-like protein</fullName>
    </recommendedName>
</protein>
<dbReference type="InterPro" id="IPR044173">
    <property type="entry name" value="CASPL"/>
</dbReference>